<gene>
    <name evidence="4" type="ORF">VKT23_005574</name>
    <name evidence="3" type="ORF">VKT23_006977</name>
</gene>
<feature type="region of interest" description="Disordered" evidence="1">
    <location>
        <begin position="82"/>
        <end position="145"/>
    </location>
</feature>
<reference evidence="4 5" key="1">
    <citation type="submission" date="2024-01" db="EMBL/GenBank/DDBJ databases">
        <title>A draft genome for the cacao thread blight pathogen Marasmiellus scandens.</title>
        <authorList>
            <person name="Baruah I.K."/>
            <person name="Leung J."/>
            <person name="Bukari Y."/>
            <person name="Amoako-Attah I."/>
            <person name="Meinhardt L.W."/>
            <person name="Bailey B.A."/>
            <person name="Cohen S.P."/>
        </authorList>
    </citation>
    <scope>NUCLEOTIDE SEQUENCE [LARGE SCALE GENOMIC DNA]</scope>
    <source>
        <strain evidence="4 5">GH-19</strain>
    </source>
</reference>
<protein>
    <submittedName>
        <fullName evidence="4">Uncharacterized protein</fullName>
    </submittedName>
</protein>
<accession>A0ABR1JT61</accession>
<comment type="caution">
    <text evidence="4">The sequence shown here is derived from an EMBL/GenBank/DDBJ whole genome shotgun (WGS) entry which is preliminary data.</text>
</comment>
<proteinExistence type="predicted"/>
<evidence type="ECO:0000313" key="5">
    <source>
        <dbReference type="Proteomes" id="UP001498398"/>
    </source>
</evidence>
<dbReference type="EMBL" id="JBANRG010000006">
    <property type="protein sequence ID" value="KAK7465603.1"/>
    <property type="molecule type" value="Genomic_DNA"/>
</dbReference>
<feature type="transmembrane region" description="Helical" evidence="2">
    <location>
        <begin position="49"/>
        <end position="68"/>
    </location>
</feature>
<evidence type="ECO:0000313" key="3">
    <source>
        <dbReference type="EMBL" id="KAK7463635.1"/>
    </source>
</evidence>
<keyword evidence="2" id="KW-1133">Transmembrane helix</keyword>
<keyword evidence="5" id="KW-1185">Reference proteome</keyword>
<evidence type="ECO:0000313" key="4">
    <source>
        <dbReference type="EMBL" id="KAK7465603.1"/>
    </source>
</evidence>
<name>A0ABR1JT61_9AGAR</name>
<dbReference type="Proteomes" id="UP001498398">
    <property type="component" value="Unassembled WGS sequence"/>
</dbReference>
<sequence length="145" mass="16261">MFIPPFDHFFLMKRDMDSGPMAIVDPKDGTTGTADEATMTDTSFGHRFIGVWIVIGLVIIALVLWICLAKWPRRMLRRLGLTCLPEPPNEKGNTGIVEEEGESKQTRVSFQPPSPDSHTNKNTELTQSWSRSTEASVDPRYPAVK</sequence>
<keyword evidence="2" id="KW-0472">Membrane</keyword>
<evidence type="ECO:0000256" key="1">
    <source>
        <dbReference type="SAM" id="MobiDB-lite"/>
    </source>
</evidence>
<keyword evidence="2" id="KW-0812">Transmembrane</keyword>
<feature type="compositionally biased region" description="Polar residues" evidence="1">
    <location>
        <begin position="106"/>
        <end position="135"/>
    </location>
</feature>
<evidence type="ECO:0000256" key="2">
    <source>
        <dbReference type="SAM" id="Phobius"/>
    </source>
</evidence>
<dbReference type="EMBL" id="JBANRG010000009">
    <property type="protein sequence ID" value="KAK7463635.1"/>
    <property type="molecule type" value="Genomic_DNA"/>
</dbReference>
<organism evidence="4 5">
    <name type="scientific">Marasmiellus scandens</name>
    <dbReference type="NCBI Taxonomy" id="2682957"/>
    <lineage>
        <taxon>Eukaryota</taxon>
        <taxon>Fungi</taxon>
        <taxon>Dikarya</taxon>
        <taxon>Basidiomycota</taxon>
        <taxon>Agaricomycotina</taxon>
        <taxon>Agaricomycetes</taxon>
        <taxon>Agaricomycetidae</taxon>
        <taxon>Agaricales</taxon>
        <taxon>Marasmiineae</taxon>
        <taxon>Omphalotaceae</taxon>
        <taxon>Marasmiellus</taxon>
    </lineage>
</organism>